<feature type="domain" description="NadR/Ttd14 AAA" evidence="1">
    <location>
        <begin position="10"/>
        <end position="174"/>
    </location>
</feature>
<dbReference type="AlphaFoldDB" id="A0A1Y2L5H1"/>
<dbReference type="OrthoDB" id="5638848at2"/>
<gene>
    <name evidence="2" type="ORF">TALK_21540</name>
</gene>
<dbReference type="SUPFAM" id="SSF52540">
    <property type="entry name" value="P-loop containing nucleoside triphosphate hydrolases"/>
    <property type="match status" value="1"/>
</dbReference>
<dbReference type="RefSeq" id="WP_085621227.1">
    <property type="nucleotide sequence ID" value="NZ_JFKB01000035.1"/>
</dbReference>
<name>A0A1Y2L5H1_9PROT</name>
<organism evidence="2 3">
    <name type="scientific">Thalassospira alkalitolerans</name>
    <dbReference type="NCBI Taxonomy" id="1293890"/>
    <lineage>
        <taxon>Bacteria</taxon>
        <taxon>Pseudomonadati</taxon>
        <taxon>Pseudomonadota</taxon>
        <taxon>Alphaproteobacteria</taxon>
        <taxon>Rhodospirillales</taxon>
        <taxon>Thalassospiraceae</taxon>
        <taxon>Thalassospira</taxon>
    </lineage>
</organism>
<protein>
    <submittedName>
        <fullName evidence="2">ATPase</fullName>
    </submittedName>
</protein>
<dbReference type="InterPro" id="IPR027417">
    <property type="entry name" value="P-loop_NTPase"/>
</dbReference>
<keyword evidence="3" id="KW-1185">Reference proteome</keyword>
<dbReference type="EMBL" id="JFKB01000035">
    <property type="protein sequence ID" value="OSQ42456.1"/>
    <property type="molecule type" value="Genomic_DNA"/>
</dbReference>
<dbReference type="Proteomes" id="UP000193396">
    <property type="component" value="Unassembled WGS sequence"/>
</dbReference>
<evidence type="ECO:0000259" key="1">
    <source>
        <dbReference type="Pfam" id="PF13521"/>
    </source>
</evidence>
<evidence type="ECO:0000313" key="3">
    <source>
        <dbReference type="Proteomes" id="UP000193396"/>
    </source>
</evidence>
<comment type="caution">
    <text evidence="2">The sequence shown here is derived from an EMBL/GenBank/DDBJ whole genome shotgun (WGS) entry which is preliminary data.</text>
</comment>
<sequence>MQSPYPSNLVVITGGPGAGKTTLINHLHERGYDINRDVTHAVIAEQKERGGNALPWADNDAFAGLMTRGAIRAWQHGMEQDPRTVFCDRGLPDTLAHREISALPDDPGLKRAIETYRYRRTVFILPPWAEIHKNDPNRSQSFADAVRTYVVLYRTYLQCGYEPIEIRKGPVEQRAAQILARLKI</sequence>
<dbReference type="Gene3D" id="3.40.50.300">
    <property type="entry name" value="P-loop containing nucleotide triphosphate hydrolases"/>
    <property type="match status" value="1"/>
</dbReference>
<accession>A0A1Y2L5H1</accession>
<dbReference type="InterPro" id="IPR038727">
    <property type="entry name" value="NadR/Ttd14_AAA_dom"/>
</dbReference>
<proteinExistence type="predicted"/>
<evidence type="ECO:0000313" key="2">
    <source>
        <dbReference type="EMBL" id="OSQ42456.1"/>
    </source>
</evidence>
<reference evidence="2 3" key="1">
    <citation type="submission" date="2014-03" db="EMBL/GenBank/DDBJ databases">
        <title>The draft genome sequence of Thalassospira alkalitolerans JCM 18968.</title>
        <authorList>
            <person name="Lai Q."/>
            <person name="Shao Z."/>
        </authorList>
    </citation>
    <scope>NUCLEOTIDE SEQUENCE [LARGE SCALE GENOMIC DNA]</scope>
    <source>
        <strain evidence="2 3">JCM 18968</strain>
    </source>
</reference>
<dbReference type="Pfam" id="PF13521">
    <property type="entry name" value="AAA_28"/>
    <property type="match status" value="1"/>
</dbReference>